<proteinExistence type="inferred from homology"/>
<dbReference type="InterPro" id="IPR000326">
    <property type="entry name" value="PAP2/HPO"/>
</dbReference>
<keyword evidence="4 6" id="KW-1133">Transmembrane helix</keyword>
<dbReference type="GO" id="GO:0005886">
    <property type="term" value="C:plasma membrane"/>
    <property type="evidence" value="ECO:0007669"/>
    <property type="project" value="TreeGrafter"/>
</dbReference>
<feature type="transmembrane region" description="Helical" evidence="6">
    <location>
        <begin position="38"/>
        <end position="58"/>
    </location>
</feature>
<evidence type="ECO:0000313" key="8">
    <source>
        <dbReference type="EMBL" id="KAK3853254.1"/>
    </source>
</evidence>
<keyword evidence="5 6" id="KW-0472">Membrane</keyword>
<dbReference type="Gene3D" id="1.20.144.10">
    <property type="entry name" value="Phosphatidic acid phosphatase type 2/haloperoxidase"/>
    <property type="match status" value="1"/>
</dbReference>
<evidence type="ECO:0000256" key="2">
    <source>
        <dbReference type="ARBA" id="ARBA00008816"/>
    </source>
</evidence>
<keyword evidence="3 6" id="KW-0812">Transmembrane</keyword>
<dbReference type="InterPro" id="IPR043216">
    <property type="entry name" value="PAP-like"/>
</dbReference>
<feature type="transmembrane region" description="Helical" evidence="6">
    <location>
        <begin position="101"/>
        <end position="123"/>
    </location>
</feature>
<evidence type="ECO:0000259" key="7">
    <source>
        <dbReference type="SMART" id="SM00014"/>
    </source>
</evidence>
<keyword evidence="9" id="KW-1185">Reference proteome</keyword>
<gene>
    <name evidence="8" type="ORF">Pcinc_040193</name>
</gene>
<sequence>MNICQPDWSQINCTIPYRYIDSITCTNTNSHLVREARLSFPSGHASFSAFTMVYFVIYLEVRYKFKTPRLVLPFLQFLCLMLAIYTSFSRIADYKHHWSDVLSGFLLGTTVATLTALSISDLFQSQTNQ</sequence>
<organism evidence="8 9">
    <name type="scientific">Petrolisthes cinctipes</name>
    <name type="common">Flat porcelain crab</name>
    <dbReference type="NCBI Taxonomy" id="88211"/>
    <lineage>
        <taxon>Eukaryota</taxon>
        <taxon>Metazoa</taxon>
        <taxon>Ecdysozoa</taxon>
        <taxon>Arthropoda</taxon>
        <taxon>Crustacea</taxon>
        <taxon>Multicrustacea</taxon>
        <taxon>Malacostraca</taxon>
        <taxon>Eumalacostraca</taxon>
        <taxon>Eucarida</taxon>
        <taxon>Decapoda</taxon>
        <taxon>Pleocyemata</taxon>
        <taxon>Anomura</taxon>
        <taxon>Galatheoidea</taxon>
        <taxon>Porcellanidae</taxon>
        <taxon>Petrolisthes</taxon>
    </lineage>
</organism>
<name>A0AAE1BPM9_PETCI</name>
<evidence type="ECO:0000256" key="5">
    <source>
        <dbReference type="ARBA" id="ARBA00023136"/>
    </source>
</evidence>
<feature type="domain" description="Phosphatidic acid phosphatase type 2/haloperoxidase" evidence="7">
    <location>
        <begin position="14"/>
        <end position="116"/>
    </location>
</feature>
<dbReference type="PANTHER" id="PTHR10165">
    <property type="entry name" value="LIPID PHOSPHATE PHOSPHATASE"/>
    <property type="match status" value="1"/>
</dbReference>
<evidence type="ECO:0000313" key="9">
    <source>
        <dbReference type="Proteomes" id="UP001286313"/>
    </source>
</evidence>
<dbReference type="Pfam" id="PF01569">
    <property type="entry name" value="PAP2"/>
    <property type="match status" value="1"/>
</dbReference>
<comment type="subcellular location">
    <subcellularLocation>
        <location evidence="1">Membrane</location>
        <topology evidence="1">Multi-pass membrane protein</topology>
    </subcellularLocation>
</comment>
<evidence type="ECO:0000256" key="3">
    <source>
        <dbReference type="ARBA" id="ARBA00022692"/>
    </source>
</evidence>
<feature type="transmembrane region" description="Helical" evidence="6">
    <location>
        <begin position="70"/>
        <end position="89"/>
    </location>
</feature>
<comment type="similarity">
    <text evidence="2">Belongs to the PA-phosphatase related phosphoesterase family.</text>
</comment>
<dbReference type="GO" id="GO:0008195">
    <property type="term" value="F:phosphatidate phosphatase activity"/>
    <property type="evidence" value="ECO:0007669"/>
    <property type="project" value="TreeGrafter"/>
</dbReference>
<dbReference type="GO" id="GO:0007165">
    <property type="term" value="P:signal transduction"/>
    <property type="evidence" value="ECO:0007669"/>
    <property type="project" value="TreeGrafter"/>
</dbReference>
<evidence type="ECO:0000256" key="1">
    <source>
        <dbReference type="ARBA" id="ARBA00004141"/>
    </source>
</evidence>
<evidence type="ECO:0000256" key="6">
    <source>
        <dbReference type="SAM" id="Phobius"/>
    </source>
</evidence>
<protein>
    <recommendedName>
        <fullName evidence="7">Phosphatidic acid phosphatase type 2/haloperoxidase domain-containing protein</fullName>
    </recommendedName>
</protein>
<dbReference type="InterPro" id="IPR036938">
    <property type="entry name" value="PAP2/HPO_sf"/>
</dbReference>
<accession>A0AAE1BPM9</accession>
<dbReference type="SUPFAM" id="SSF48317">
    <property type="entry name" value="Acid phosphatase/Vanadium-dependent haloperoxidase"/>
    <property type="match status" value="1"/>
</dbReference>
<dbReference type="GO" id="GO:0006644">
    <property type="term" value="P:phospholipid metabolic process"/>
    <property type="evidence" value="ECO:0007669"/>
    <property type="project" value="InterPro"/>
</dbReference>
<dbReference type="EMBL" id="JAWQEG010007030">
    <property type="protein sequence ID" value="KAK3853254.1"/>
    <property type="molecule type" value="Genomic_DNA"/>
</dbReference>
<dbReference type="PANTHER" id="PTHR10165:SF103">
    <property type="entry name" value="PHOSPHOLIPID PHOSPHATASE HOMOLOG 1.2 HOMOLOG"/>
    <property type="match status" value="1"/>
</dbReference>
<comment type="caution">
    <text evidence="8">The sequence shown here is derived from an EMBL/GenBank/DDBJ whole genome shotgun (WGS) entry which is preliminary data.</text>
</comment>
<evidence type="ECO:0000256" key="4">
    <source>
        <dbReference type="ARBA" id="ARBA00022989"/>
    </source>
</evidence>
<dbReference type="Proteomes" id="UP001286313">
    <property type="component" value="Unassembled WGS sequence"/>
</dbReference>
<dbReference type="GO" id="GO:0046839">
    <property type="term" value="P:phospholipid dephosphorylation"/>
    <property type="evidence" value="ECO:0007669"/>
    <property type="project" value="TreeGrafter"/>
</dbReference>
<dbReference type="AlphaFoldDB" id="A0AAE1BPM9"/>
<dbReference type="SMART" id="SM00014">
    <property type="entry name" value="acidPPc"/>
    <property type="match status" value="1"/>
</dbReference>
<reference evidence="8" key="1">
    <citation type="submission" date="2023-10" db="EMBL/GenBank/DDBJ databases">
        <title>Genome assemblies of two species of porcelain crab, Petrolisthes cinctipes and Petrolisthes manimaculis (Anomura: Porcellanidae).</title>
        <authorList>
            <person name="Angst P."/>
        </authorList>
    </citation>
    <scope>NUCLEOTIDE SEQUENCE</scope>
    <source>
        <strain evidence="8">PB745_01</strain>
        <tissue evidence="8">Gill</tissue>
    </source>
</reference>